<reference evidence="1 2" key="1">
    <citation type="submission" date="2020-07" db="EMBL/GenBank/DDBJ databases">
        <title>Streptomyces phage Genome sequencing and assembly.</title>
        <authorList>
            <person name="Sharma V."/>
            <person name="Hardy A."/>
            <person name="Frunzke J."/>
        </authorList>
    </citation>
    <scope>NUCLEOTIDE SEQUENCE [LARGE SCALE GENOMIC DNA]</scope>
</reference>
<proteinExistence type="predicted"/>
<sequence length="81" mass="9203">MPRETILPPLGTPPKGYSWEISRVQGRLGGRFGDKGYTYTIKVTQGKSVVIDTRFFIPMNEEGATERIIKENENRIRGLFS</sequence>
<accession>A0A7G4AWC7</accession>
<organism evidence="1 2">
    <name type="scientific">Streptomyces phage Coruscant</name>
    <dbReference type="NCBI Taxonomy" id="2739834"/>
    <lineage>
        <taxon>Viruses</taxon>
        <taxon>Duplodnaviria</taxon>
        <taxon>Heunggongvirae</taxon>
        <taxon>Uroviricota</taxon>
        <taxon>Caudoviricetes</taxon>
        <taxon>Stanwilliamsviridae</taxon>
        <taxon>Boydwoodruffvirinae</taxon>
        <taxon>Coruscantvirus</taxon>
        <taxon>Coruscantvirus coruscant</taxon>
    </lineage>
</organism>
<dbReference type="EMBL" id="MT711976">
    <property type="protein sequence ID" value="QMP84317.1"/>
    <property type="molecule type" value="Genomic_DNA"/>
</dbReference>
<evidence type="ECO:0000313" key="2">
    <source>
        <dbReference type="Proteomes" id="UP000515922"/>
    </source>
</evidence>
<name>A0A7G4AWC7_9CAUD</name>
<evidence type="ECO:0000313" key="1">
    <source>
        <dbReference type="EMBL" id="QMP84317.1"/>
    </source>
</evidence>
<keyword evidence="2" id="KW-1185">Reference proteome</keyword>
<gene>
    <name evidence="1" type="ORF">HUN41_00226</name>
</gene>
<protein>
    <submittedName>
        <fullName evidence="1">Uncharacterized protein</fullName>
    </submittedName>
</protein>
<dbReference type="Proteomes" id="UP000515922">
    <property type="component" value="Segment"/>
</dbReference>